<reference evidence="1" key="2">
    <citation type="submission" date="2025-08" db="UniProtKB">
        <authorList>
            <consortium name="Ensembl"/>
        </authorList>
    </citation>
    <scope>IDENTIFICATION</scope>
</reference>
<protein>
    <submittedName>
        <fullName evidence="1">Uncharacterized protein</fullName>
    </submittedName>
</protein>
<dbReference type="Proteomes" id="UP000007875">
    <property type="component" value="Unassembled WGS sequence"/>
</dbReference>
<accession>H2Y9U1</accession>
<dbReference type="InParanoid" id="H2Y9U1"/>
<reference evidence="2" key="1">
    <citation type="submission" date="2003-08" db="EMBL/GenBank/DDBJ databases">
        <authorList>
            <person name="Birren B."/>
            <person name="Nusbaum C."/>
            <person name="Abebe A."/>
            <person name="Abouelleil A."/>
            <person name="Adekoya E."/>
            <person name="Ait-zahra M."/>
            <person name="Allen N."/>
            <person name="Allen T."/>
            <person name="An P."/>
            <person name="Anderson M."/>
            <person name="Anderson S."/>
            <person name="Arachchi H."/>
            <person name="Armbruster J."/>
            <person name="Bachantsang P."/>
            <person name="Baldwin J."/>
            <person name="Barry A."/>
            <person name="Bayul T."/>
            <person name="Blitshsteyn B."/>
            <person name="Bloom T."/>
            <person name="Blye J."/>
            <person name="Boguslavskiy L."/>
            <person name="Borowsky M."/>
            <person name="Boukhgalter B."/>
            <person name="Brunache A."/>
            <person name="Butler J."/>
            <person name="Calixte N."/>
            <person name="Calvo S."/>
            <person name="Camarata J."/>
            <person name="Campo K."/>
            <person name="Chang J."/>
            <person name="Cheshatsang Y."/>
            <person name="Citroen M."/>
            <person name="Collymore A."/>
            <person name="Considine T."/>
            <person name="Cook A."/>
            <person name="Cooke P."/>
            <person name="Corum B."/>
            <person name="Cuomo C."/>
            <person name="David R."/>
            <person name="Dawoe T."/>
            <person name="Degray S."/>
            <person name="Dodge S."/>
            <person name="Dooley K."/>
            <person name="Dorje P."/>
            <person name="Dorjee K."/>
            <person name="Dorris L."/>
            <person name="Duffey N."/>
            <person name="Dupes A."/>
            <person name="Elkins T."/>
            <person name="Engels R."/>
            <person name="Erickson J."/>
            <person name="Farina A."/>
            <person name="Faro S."/>
            <person name="Ferreira P."/>
            <person name="Fischer H."/>
            <person name="Fitzgerald M."/>
            <person name="Foley K."/>
            <person name="Gage D."/>
            <person name="Galagan J."/>
            <person name="Gearin G."/>
            <person name="Gnerre S."/>
            <person name="Gnirke A."/>
            <person name="Goyette A."/>
            <person name="Graham J."/>
            <person name="Grandbois E."/>
            <person name="Gyaltsen K."/>
            <person name="Hafez N."/>
            <person name="Hagopian D."/>
            <person name="Hagos B."/>
            <person name="Hall J."/>
            <person name="Hatcher B."/>
            <person name="Heller A."/>
            <person name="Higgins H."/>
            <person name="Honan T."/>
            <person name="Horn A."/>
            <person name="Houde N."/>
            <person name="Hughes L."/>
            <person name="Hulme W."/>
            <person name="Husby E."/>
            <person name="Iliev I."/>
            <person name="Jaffe D."/>
            <person name="Jones C."/>
            <person name="Kamal M."/>
            <person name="Kamat A."/>
            <person name="Kamvysselis M."/>
            <person name="Karlsson E."/>
            <person name="Kells C."/>
            <person name="Kieu A."/>
            <person name="Kisner P."/>
            <person name="Kodira C."/>
            <person name="Kulbokas E."/>
            <person name="Labutti K."/>
            <person name="Lama D."/>
            <person name="Landers T."/>
            <person name="Leger J."/>
            <person name="Levine S."/>
            <person name="Lewis D."/>
            <person name="Lewis T."/>
            <person name="Lindblad-toh K."/>
            <person name="Liu X."/>
            <person name="Lokyitsang T."/>
            <person name="Lokyitsang Y."/>
            <person name="Lucien O."/>
            <person name="Lui A."/>
            <person name="Ma L.J."/>
            <person name="Mabbitt R."/>
            <person name="Macdonald J."/>
            <person name="Maclean C."/>
            <person name="Major J."/>
            <person name="Manning J."/>
            <person name="Marabella R."/>
            <person name="Maru K."/>
            <person name="Matthews C."/>
            <person name="Mauceli E."/>
            <person name="Mccarthy M."/>
            <person name="Mcdonough S."/>
            <person name="Mcghee T."/>
            <person name="Meldrim J."/>
            <person name="Meneus L."/>
            <person name="Mesirov J."/>
            <person name="Mihalev A."/>
            <person name="Mihova T."/>
            <person name="Mikkelsen T."/>
            <person name="Mlenga V."/>
            <person name="Moru K."/>
            <person name="Mozes J."/>
            <person name="Mulrain L."/>
            <person name="Munson G."/>
            <person name="Naylor J."/>
            <person name="Newes C."/>
            <person name="Nguyen C."/>
            <person name="Nguyen N."/>
            <person name="Nguyen T."/>
            <person name="Nicol R."/>
            <person name="Nielsen C."/>
            <person name="Nizzari M."/>
            <person name="Norbu C."/>
            <person name="Norbu N."/>
            <person name="O'donnell P."/>
            <person name="Okoawo O."/>
            <person name="O'leary S."/>
            <person name="Omotosho B."/>
            <person name="O'neill K."/>
            <person name="Osman S."/>
            <person name="Parker S."/>
            <person name="Perrin D."/>
            <person name="Phunkhang P."/>
            <person name="Piqani B."/>
            <person name="Purcell S."/>
            <person name="Rachupka T."/>
            <person name="Ramasamy U."/>
            <person name="Rameau R."/>
            <person name="Ray V."/>
            <person name="Raymond C."/>
            <person name="Retta R."/>
            <person name="Richardson S."/>
            <person name="Rise C."/>
            <person name="Rodriguez J."/>
            <person name="Rogers J."/>
            <person name="Rogov P."/>
            <person name="Rutman M."/>
            <person name="Schupbach R."/>
            <person name="Seaman C."/>
            <person name="Settipalli S."/>
            <person name="Sharpe T."/>
            <person name="Sheridan J."/>
            <person name="Sherpa N."/>
            <person name="Shi J."/>
            <person name="Smirnov S."/>
            <person name="Smith C."/>
            <person name="Sougnez C."/>
            <person name="Spencer B."/>
            <person name="Stalker J."/>
            <person name="Stange-thomann N."/>
            <person name="Stavropoulos S."/>
            <person name="Stetson K."/>
            <person name="Stone C."/>
            <person name="Stone S."/>
            <person name="Stubbs M."/>
            <person name="Talamas J."/>
            <person name="Tchuinga P."/>
            <person name="Tenzing P."/>
            <person name="Tesfaye S."/>
            <person name="Theodore J."/>
            <person name="Thoulutsang Y."/>
            <person name="Topham K."/>
            <person name="Towey S."/>
            <person name="Tsamla T."/>
            <person name="Tsomo N."/>
            <person name="Vallee D."/>
            <person name="Vassiliev H."/>
            <person name="Venkataraman V."/>
            <person name="Vinson J."/>
            <person name="Vo A."/>
            <person name="Wade C."/>
            <person name="Wang S."/>
            <person name="Wangchuk T."/>
            <person name="Wangdi T."/>
            <person name="Whittaker C."/>
            <person name="Wilkinson J."/>
            <person name="Wu Y."/>
            <person name="Wyman D."/>
            <person name="Yadav S."/>
            <person name="Yang S."/>
            <person name="Yang X."/>
            <person name="Yeager S."/>
            <person name="Yee E."/>
            <person name="Young G."/>
            <person name="Zainoun J."/>
            <person name="Zembeck L."/>
            <person name="Zimmer A."/>
            <person name="Zody M."/>
            <person name="Lander E."/>
        </authorList>
    </citation>
    <scope>NUCLEOTIDE SEQUENCE [LARGE SCALE GENOMIC DNA]</scope>
</reference>
<name>H2Y9U1_CIOSA</name>
<evidence type="ECO:0000313" key="2">
    <source>
        <dbReference type="Proteomes" id="UP000007875"/>
    </source>
</evidence>
<dbReference type="Ensembl" id="ENSCSAVT00000002126.1">
    <property type="protein sequence ID" value="ENSCSAVP00000002089.1"/>
    <property type="gene ID" value="ENSCSAVG00000001228.1"/>
</dbReference>
<dbReference type="AlphaFoldDB" id="H2Y9U1"/>
<keyword evidence="2" id="KW-1185">Reference proteome</keyword>
<dbReference type="GeneTree" id="ENSGT00530000066534"/>
<proteinExistence type="predicted"/>
<evidence type="ECO:0000313" key="1">
    <source>
        <dbReference type="Ensembl" id="ENSCSAVP00000002089.1"/>
    </source>
</evidence>
<dbReference type="HOGENOM" id="CLU_1932239_0_0_1"/>
<sequence length="131" mass="15406">MAVCRQHYRNGTTKENKFRLDIKYPPTFLRHVIEYKALIGRMNVIDVPVYSNPVTLTRRHIRIFRKSDVTMPGHNVTDFFLRHSRRNRQDIVVRFRLFTPDDVGNYTIHVRTHHHVTSATLILLGESPAAQ</sequence>
<reference evidence="1" key="3">
    <citation type="submission" date="2025-09" db="UniProtKB">
        <authorList>
            <consortium name="Ensembl"/>
        </authorList>
    </citation>
    <scope>IDENTIFICATION</scope>
</reference>
<organism evidence="1 2">
    <name type="scientific">Ciona savignyi</name>
    <name type="common">Pacific transparent sea squirt</name>
    <dbReference type="NCBI Taxonomy" id="51511"/>
    <lineage>
        <taxon>Eukaryota</taxon>
        <taxon>Metazoa</taxon>
        <taxon>Chordata</taxon>
        <taxon>Tunicata</taxon>
        <taxon>Ascidiacea</taxon>
        <taxon>Phlebobranchia</taxon>
        <taxon>Cionidae</taxon>
        <taxon>Ciona</taxon>
    </lineage>
</organism>